<dbReference type="RefSeq" id="WP_207288747.1">
    <property type="nucleotide sequence ID" value="NZ_CP071462.1"/>
</dbReference>
<feature type="region of interest" description="Disordered" evidence="1">
    <location>
        <begin position="280"/>
        <end position="302"/>
    </location>
</feature>
<sequence>MARDAAVPDDEKRTVNDGSDGSTGASERFGRRSYLKLAGSVAAAAGLSATASAQSDDYDVITASGQVIRIGDETWENKLIDCRNGGSITVVVEGAATIRNVGLKGLYRGNSFIFTITNSGGTVTFDNVYLGDGANKDGEDFVHGPGGVFYHRLANCRVEFTRMNVQGFPNNGFYCSNTADGGSVHWTNCYGKNNGVSTFRCAGSDDSLENCVAYNDDTDYATSNGSWGGYGESHGRPLWVWSPGTANVDDCHFAAGSYSDAVLTYDGGAVTLNGGAISGGTRGDVRRNGVGSDPDLSIPDGVPTSAEEAAMGSASVSSESTVDPWTAEYGVEHIYEVENTSDQPVDYYLQVSEGAFEPLEYDGAVVDREMTWADGDKAAGRVAPGDTHCWGMNAWLVDVTIEDAANAAARVNGTQSSLGWYPRDGADGDEWKDLDALLEADDEPEYETFVYEVEAREDGVEYFLEAKDGADFTPQVDSERVYVSADGTRAAGLLEAGETHGFTGYNVDAPAMLDATIRGDGSGYVNGSESSLDWYPQPGASGDGWKDLDKLLGDQEEHTLLIDGVGSLRKTSYEFRVGGAVEPTTHGGASINDDTVIDDGHVSGSLRGWRDAFDFSGDLESLRIDGTARVTLDGERIDPNEYGAELNHMLTIVSTGSPASYEVSVDGRIETMAWDDSSEYATVGSGRTATGSIDGGYQRFRYSGSITDLTFTEGSAMVYADRDRISPGDF</sequence>
<organism evidence="2 3">
    <name type="scientific">Haloterrigena alkaliphila</name>
    <dbReference type="NCBI Taxonomy" id="2816475"/>
    <lineage>
        <taxon>Archaea</taxon>
        <taxon>Methanobacteriati</taxon>
        <taxon>Methanobacteriota</taxon>
        <taxon>Stenosarchaea group</taxon>
        <taxon>Halobacteria</taxon>
        <taxon>Halobacteriales</taxon>
        <taxon>Natrialbaceae</taxon>
        <taxon>Haloterrigena</taxon>
    </lineage>
</organism>
<dbReference type="GeneID" id="63189126"/>
<feature type="region of interest" description="Disordered" evidence="1">
    <location>
        <begin position="1"/>
        <end position="27"/>
    </location>
</feature>
<evidence type="ECO:0000313" key="2">
    <source>
        <dbReference type="EMBL" id="QSW99139.1"/>
    </source>
</evidence>
<gene>
    <name evidence="2" type="ORF">J0X25_17435</name>
</gene>
<dbReference type="KEGG" id="hakz:J0X25_17435"/>
<dbReference type="Proteomes" id="UP000663203">
    <property type="component" value="Chromosome"/>
</dbReference>
<dbReference type="EMBL" id="CP071462">
    <property type="protein sequence ID" value="QSW99139.1"/>
    <property type="molecule type" value="Genomic_DNA"/>
</dbReference>
<evidence type="ECO:0000256" key="1">
    <source>
        <dbReference type="SAM" id="MobiDB-lite"/>
    </source>
</evidence>
<keyword evidence="3" id="KW-1185">Reference proteome</keyword>
<protein>
    <submittedName>
        <fullName evidence="2">Uncharacterized protein</fullName>
    </submittedName>
</protein>
<dbReference type="InterPro" id="IPR006311">
    <property type="entry name" value="TAT_signal"/>
</dbReference>
<accession>A0A8A2VAQ8</accession>
<name>A0A8A2VAQ8_9EURY</name>
<reference evidence="2 3" key="1">
    <citation type="submission" date="2021-03" db="EMBL/GenBank/DDBJ databases">
        <title>Haloterrigena longa sp. nov. and Haloterrigena limicola sp. nov., extremely halophilic archaea isolated from a salt lake.</title>
        <authorList>
            <person name="Henglin C."/>
        </authorList>
    </citation>
    <scope>NUCLEOTIDE SEQUENCE [LARGE SCALE GENOMIC DNA]</scope>
    <source>
        <strain evidence="2 3">KZCA68</strain>
    </source>
</reference>
<proteinExistence type="predicted"/>
<dbReference type="PROSITE" id="PS51318">
    <property type="entry name" value="TAT"/>
    <property type="match status" value="1"/>
</dbReference>
<feature type="compositionally biased region" description="Polar residues" evidence="1">
    <location>
        <begin position="16"/>
        <end position="25"/>
    </location>
</feature>
<evidence type="ECO:0000313" key="3">
    <source>
        <dbReference type="Proteomes" id="UP000663203"/>
    </source>
</evidence>
<dbReference type="AlphaFoldDB" id="A0A8A2VAQ8"/>